<evidence type="ECO:0000313" key="2">
    <source>
        <dbReference type="EMBL" id="SOB80690.1"/>
    </source>
</evidence>
<organism evidence="2 3">
    <name type="scientific">Sphingomonas guangdongensis</name>
    <dbReference type="NCBI Taxonomy" id="1141890"/>
    <lineage>
        <taxon>Bacteria</taxon>
        <taxon>Pseudomonadati</taxon>
        <taxon>Pseudomonadota</taxon>
        <taxon>Alphaproteobacteria</taxon>
        <taxon>Sphingomonadales</taxon>
        <taxon>Sphingomonadaceae</taxon>
        <taxon>Sphingomonas</taxon>
    </lineage>
</organism>
<dbReference type="SUPFAM" id="SSF56281">
    <property type="entry name" value="Metallo-hydrolase/oxidoreductase"/>
    <property type="match status" value="1"/>
</dbReference>
<sequence>MTIEVTMYDVGLGSAVLLTFKDGDHTVRVLADGGDARAGIRVEESLKKLLTHGTGKRAPLDLVIGTHYDADHLDGLTHIIKSGRVDIRQLWLPPIADDESGRDYGRLAQDESLLVNRFRSEDGSAAFETYVRGKDERRRTLSDLDRMLAWVGENDDRSDQPKPSSHNPSERTLEDWRRVFGEELEAAYKIVGTRGCEHVPDADLVRLSASSYDIIDDLAIMSRPNPAAIGSLIRETKRRGILEGGHSLMAARAQLAHMRVTNAKNAINAVALKALLNEIPTTSSIIVESHRCSDHRPKRFRWTAGLFVRSAEAGGVTATLLSPTDRLVADRRDRLPSDVIGFGAKRWDRLEGLSHSNQLSYVIRFDAEGQGVLITGDSGFDGFARGRDRASEYESGLTDHLKGLSVIQAPHHGGISRHFYRAINSAGFAKETAPCFLLLSHERHSAHRPATALPDYLSTLPAGHGLKLLFTSEPAAEQVAGCHERFASVTKTDREPHGEIVLKCDKSWSVIRHTVSPPST</sequence>
<dbReference type="PANTHER" id="PTHR30619:SF1">
    <property type="entry name" value="RECOMBINATION PROTEIN 2"/>
    <property type="match status" value="1"/>
</dbReference>
<dbReference type="RefSeq" id="WP_097062992.1">
    <property type="nucleotide sequence ID" value="NZ_OBMI01000001.1"/>
</dbReference>
<dbReference type="InterPro" id="IPR052159">
    <property type="entry name" value="Competence_DNA_uptake"/>
</dbReference>
<reference evidence="2 3" key="1">
    <citation type="submission" date="2017-07" db="EMBL/GenBank/DDBJ databases">
        <authorList>
            <person name="Sun Z.S."/>
            <person name="Albrecht U."/>
            <person name="Echele G."/>
            <person name="Lee C.C."/>
        </authorList>
    </citation>
    <scope>NUCLEOTIDE SEQUENCE [LARGE SCALE GENOMIC DNA]</scope>
    <source>
        <strain evidence="2 3">CGMCC 1.12672</strain>
    </source>
</reference>
<dbReference type="AlphaFoldDB" id="A0A285QFJ0"/>
<evidence type="ECO:0000256" key="1">
    <source>
        <dbReference type="SAM" id="MobiDB-lite"/>
    </source>
</evidence>
<name>A0A285QFJ0_9SPHN</name>
<dbReference type="OrthoDB" id="7556864at2"/>
<dbReference type="Proteomes" id="UP000219494">
    <property type="component" value="Unassembled WGS sequence"/>
</dbReference>
<evidence type="ECO:0000313" key="3">
    <source>
        <dbReference type="Proteomes" id="UP000219494"/>
    </source>
</evidence>
<accession>A0A285QFJ0</accession>
<feature type="region of interest" description="Disordered" evidence="1">
    <location>
        <begin position="152"/>
        <end position="171"/>
    </location>
</feature>
<gene>
    <name evidence="2" type="ORF">SAMN06297144_1190</name>
</gene>
<dbReference type="InterPro" id="IPR036866">
    <property type="entry name" value="RibonucZ/Hydroxyglut_hydro"/>
</dbReference>
<dbReference type="EMBL" id="OBMI01000001">
    <property type="protein sequence ID" value="SOB80690.1"/>
    <property type="molecule type" value="Genomic_DNA"/>
</dbReference>
<evidence type="ECO:0008006" key="4">
    <source>
        <dbReference type="Google" id="ProtNLM"/>
    </source>
</evidence>
<proteinExistence type="predicted"/>
<keyword evidence="3" id="KW-1185">Reference proteome</keyword>
<protein>
    <recommendedName>
        <fullName evidence="4">Metallo-beta-lactamase superfamily protein</fullName>
    </recommendedName>
</protein>
<dbReference type="Gene3D" id="3.60.15.10">
    <property type="entry name" value="Ribonuclease Z/Hydroxyacylglutathione hydrolase-like"/>
    <property type="match status" value="1"/>
</dbReference>
<dbReference type="PANTHER" id="PTHR30619">
    <property type="entry name" value="DNA INTERNALIZATION/COMPETENCE PROTEIN COMEC/REC2"/>
    <property type="match status" value="1"/>
</dbReference>